<dbReference type="InterPro" id="IPR052550">
    <property type="entry name" value="Pyrimidine_5'-ntase_YjjG"/>
</dbReference>
<dbReference type="InterPro" id="IPR023214">
    <property type="entry name" value="HAD_sf"/>
</dbReference>
<dbReference type="SFLD" id="SFLDS00003">
    <property type="entry name" value="Haloacid_Dehalogenase"/>
    <property type="match status" value="1"/>
</dbReference>
<accession>A0A1E5T595</accession>
<comment type="caution">
    <text evidence="1">The sequence shown here is derived from an EMBL/GenBank/DDBJ whole genome shotgun (WGS) entry which is preliminary data.</text>
</comment>
<dbReference type="EMBL" id="MDGQ01000003">
    <property type="protein sequence ID" value="OEK06552.1"/>
    <property type="molecule type" value="Genomic_DNA"/>
</dbReference>
<evidence type="ECO:0000313" key="1">
    <source>
        <dbReference type="EMBL" id="OEK06552.1"/>
    </source>
</evidence>
<dbReference type="NCBIfam" id="TIGR02254">
    <property type="entry name" value="YjjG_YfnB"/>
    <property type="match status" value="1"/>
</dbReference>
<gene>
    <name evidence="1" type="ORF">BFP71_02455</name>
</gene>
<dbReference type="SUPFAM" id="SSF56784">
    <property type="entry name" value="HAD-like"/>
    <property type="match status" value="1"/>
</dbReference>
<dbReference type="Gene3D" id="1.10.150.240">
    <property type="entry name" value="Putative phosphatase, domain 2"/>
    <property type="match status" value="1"/>
</dbReference>
<dbReference type="InterPro" id="IPR036412">
    <property type="entry name" value="HAD-like_sf"/>
</dbReference>
<dbReference type="PANTHER" id="PTHR47478:SF1">
    <property type="entry name" value="PYRIMIDINE 5'-NUCLEOTIDASE YJJG"/>
    <property type="match status" value="1"/>
</dbReference>
<reference evidence="1 2" key="1">
    <citation type="submission" date="2016-08" db="EMBL/GenBank/DDBJ databases">
        <title>Draft genome of Fabibacter sp. strain SK-8.</title>
        <authorList>
            <person name="Wong S.-K."/>
            <person name="Hamasaki K."/>
            <person name="Yoshizawa S."/>
        </authorList>
    </citation>
    <scope>NUCLEOTIDE SEQUENCE [LARGE SCALE GENOMIC DNA]</scope>
    <source>
        <strain evidence="1 2">SK-8</strain>
    </source>
</reference>
<organism evidence="1 2">
    <name type="scientific">Roseivirga misakiensis</name>
    <dbReference type="NCBI Taxonomy" id="1563681"/>
    <lineage>
        <taxon>Bacteria</taxon>
        <taxon>Pseudomonadati</taxon>
        <taxon>Bacteroidota</taxon>
        <taxon>Cytophagia</taxon>
        <taxon>Cytophagales</taxon>
        <taxon>Roseivirgaceae</taxon>
        <taxon>Roseivirga</taxon>
    </lineage>
</organism>
<sequence length="231" mass="26886">MSKYKHIFFDLDHTLWDYDANATEALGDLYDQHNFQRLQLFDKTDLAKTFFEVNYGLWDLYNIGKIQRPDIRELRFKTIFEKLGAKPSDMPVNLEQEYIQLAPTKEKVFADAYAVLDYLADRYQLHVITNGFDDIQSTKMNSSDLRKYFDVVVTSETTAYRKPDKEIFELAMNLAKAPLEESIMIGDNLESDIAGAKNVGMDYVWFNPEKQKANSTIQHEIQNLIELKSIL</sequence>
<keyword evidence="2" id="KW-1185">Reference proteome</keyword>
<dbReference type="RefSeq" id="WP_069833864.1">
    <property type="nucleotide sequence ID" value="NZ_MDGQ01000003.1"/>
</dbReference>
<dbReference type="Pfam" id="PF00702">
    <property type="entry name" value="Hydrolase"/>
    <property type="match status" value="1"/>
</dbReference>
<name>A0A1E5T595_9BACT</name>
<evidence type="ECO:0000313" key="2">
    <source>
        <dbReference type="Proteomes" id="UP000095552"/>
    </source>
</evidence>
<dbReference type="PANTHER" id="PTHR47478">
    <property type="match status" value="1"/>
</dbReference>
<dbReference type="Gene3D" id="3.40.50.1000">
    <property type="entry name" value="HAD superfamily/HAD-like"/>
    <property type="match status" value="1"/>
</dbReference>
<dbReference type="NCBIfam" id="TIGR01549">
    <property type="entry name" value="HAD-SF-IA-v1"/>
    <property type="match status" value="1"/>
</dbReference>
<dbReference type="InterPro" id="IPR011951">
    <property type="entry name" value="HAD-SF_hydro_IA_YjjG/PynA"/>
</dbReference>
<proteinExistence type="predicted"/>
<dbReference type="InterPro" id="IPR006439">
    <property type="entry name" value="HAD-SF_hydro_IA"/>
</dbReference>
<dbReference type="SFLD" id="SFLDG01129">
    <property type="entry name" value="C1.5:_HAD__Beta-PGM__Phosphata"/>
    <property type="match status" value="1"/>
</dbReference>
<dbReference type="STRING" id="1563681.BFP71_02455"/>
<dbReference type="Proteomes" id="UP000095552">
    <property type="component" value="Unassembled WGS sequence"/>
</dbReference>
<dbReference type="InterPro" id="IPR023198">
    <property type="entry name" value="PGP-like_dom2"/>
</dbReference>
<dbReference type="AlphaFoldDB" id="A0A1E5T595"/>
<dbReference type="PRINTS" id="PR00413">
    <property type="entry name" value="HADHALOGNASE"/>
</dbReference>
<dbReference type="GO" id="GO:0008253">
    <property type="term" value="F:5'-nucleotidase activity"/>
    <property type="evidence" value="ECO:0007669"/>
    <property type="project" value="InterPro"/>
</dbReference>
<protein>
    <submittedName>
        <fullName evidence="1">Noncanonical pyrimidine nucleotidase, YjjG family</fullName>
    </submittedName>
</protein>